<keyword evidence="3" id="KW-1185">Reference proteome</keyword>
<evidence type="ECO:0000313" key="2">
    <source>
        <dbReference type="EMBL" id="KAK7035101.1"/>
    </source>
</evidence>
<dbReference type="Proteomes" id="UP001362999">
    <property type="component" value="Unassembled WGS sequence"/>
</dbReference>
<accession>A0AAW0C7R6</accession>
<feature type="region of interest" description="Disordered" evidence="1">
    <location>
        <begin position="49"/>
        <end position="110"/>
    </location>
</feature>
<dbReference type="EMBL" id="JAWWNJ010000020">
    <property type="protein sequence ID" value="KAK7035101.1"/>
    <property type="molecule type" value="Genomic_DNA"/>
</dbReference>
<reference evidence="2 3" key="1">
    <citation type="journal article" date="2024" name="J Genomics">
        <title>Draft genome sequencing and assembly of Favolaschia claudopus CIRM-BRFM 2984 isolated from oak limbs.</title>
        <authorList>
            <person name="Navarro D."/>
            <person name="Drula E."/>
            <person name="Chaduli D."/>
            <person name="Cazenave R."/>
            <person name="Ahrendt S."/>
            <person name="Wang J."/>
            <person name="Lipzen A."/>
            <person name="Daum C."/>
            <person name="Barry K."/>
            <person name="Grigoriev I.V."/>
            <person name="Favel A."/>
            <person name="Rosso M.N."/>
            <person name="Martin F."/>
        </authorList>
    </citation>
    <scope>NUCLEOTIDE SEQUENCE [LARGE SCALE GENOMIC DNA]</scope>
    <source>
        <strain evidence="2 3">CIRM-BRFM 2984</strain>
    </source>
</reference>
<dbReference type="AlphaFoldDB" id="A0AAW0C7R6"/>
<feature type="compositionally biased region" description="Polar residues" evidence="1">
    <location>
        <begin position="64"/>
        <end position="75"/>
    </location>
</feature>
<gene>
    <name evidence="2" type="ORF">R3P38DRAFT_2772127</name>
</gene>
<organism evidence="2 3">
    <name type="scientific">Favolaschia claudopus</name>
    <dbReference type="NCBI Taxonomy" id="2862362"/>
    <lineage>
        <taxon>Eukaryota</taxon>
        <taxon>Fungi</taxon>
        <taxon>Dikarya</taxon>
        <taxon>Basidiomycota</taxon>
        <taxon>Agaricomycotina</taxon>
        <taxon>Agaricomycetes</taxon>
        <taxon>Agaricomycetidae</taxon>
        <taxon>Agaricales</taxon>
        <taxon>Marasmiineae</taxon>
        <taxon>Mycenaceae</taxon>
        <taxon>Favolaschia</taxon>
    </lineage>
</organism>
<evidence type="ECO:0000256" key="1">
    <source>
        <dbReference type="SAM" id="MobiDB-lite"/>
    </source>
</evidence>
<sequence length="119" mass="13058">MTSPQGPTNADTPADAAFCRRVTPGESAYTSEGCRKFGWVEHSGNTFKYGGAVQDDSDSDHSNRSYNENEPNTAASFLPEEQMQIFSDRGFSVHSADARHEPQGEGEFRDGEILDSLFC</sequence>
<feature type="compositionally biased region" description="Basic and acidic residues" evidence="1">
    <location>
        <begin position="96"/>
        <end position="110"/>
    </location>
</feature>
<name>A0AAW0C7R6_9AGAR</name>
<comment type="caution">
    <text evidence="2">The sequence shown here is derived from an EMBL/GenBank/DDBJ whole genome shotgun (WGS) entry which is preliminary data.</text>
</comment>
<protein>
    <submittedName>
        <fullName evidence="2">Uncharacterized protein</fullName>
    </submittedName>
</protein>
<proteinExistence type="predicted"/>
<evidence type="ECO:0000313" key="3">
    <source>
        <dbReference type="Proteomes" id="UP001362999"/>
    </source>
</evidence>